<keyword evidence="1" id="KW-0472">Membrane</keyword>
<evidence type="ECO:0000313" key="2">
    <source>
        <dbReference type="EMBL" id="ACV22191.1"/>
    </source>
</evidence>
<dbReference type="KEGG" id="shi:Shel_11570"/>
<feature type="transmembrane region" description="Helical" evidence="1">
    <location>
        <begin position="50"/>
        <end position="68"/>
    </location>
</feature>
<keyword evidence="1" id="KW-0812">Transmembrane</keyword>
<protein>
    <submittedName>
        <fullName evidence="2">Uncharacterized protein</fullName>
    </submittedName>
</protein>
<dbReference type="AlphaFoldDB" id="C7N5K6"/>
<sequence length="527" mass="58334">MPLKPPYEFTQHDTLVAILGLVQAIFWVQVFDFDDFPWYYYWGTPTTPGIGIAVLTCASLVLACIALGKRARYDRWSLSLMGATAVVSVLPALTANGQLRFFSCLVLLGLYPMAMLALSGMWNGAFLRMHTLLTSWGFTIRSMFYRATWPMKAVFRKGGTVDSAGQTASDKRLSEGVLVGVLISCGLLVVVLPLLASADAVFGHIFGRIGEWLARLDIWDIVGHLVYLMLAAAPLAALLWNLTHDDGYLAGRQFDPPLPRGTVPPATVLTVLVIMDTVYLLFAGVQVVYLFGGVESPVLADGYAAYARQGFFQLILVVCINVVMTYVGMRIVDKERGLVTAMRAFAVLLQVLTLVVLVSSLWRMTMYVQAYGFSMERALTYVGMAWVAVVIVALTVRLFYREFKVFAVAFVAGLALWIGFSVSMPATQIANYNVDHYLAGDIADPDVDYLSNLSYESKPAIERLYAATSQASIGSDAYYIHQQCESVLADSGEPLEISYSYRDTLFHKEGEGYIAWQYQCLPYWVID</sequence>
<feature type="transmembrane region" description="Helical" evidence="1">
    <location>
        <begin position="344"/>
        <end position="366"/>
    </location>
</feature>
<feature type="transmembrane region" description="Helical" evidence="1">
    <location>
        <begin position="218"/>
        <end position="242"/>
    </location>
</feature>
<feature type="transmembrane region" description="Helical" evidence="1">
    <location>
        <begin position="405"/>
        <end position="424"/>
    </location>
</feature>
<dbReference type="eggNOG" id="COG2205">
    <property type="taxonomic scope" value="Bacteria"/>
</dbReference>
<feature type="transmembrane region" description="Helical" evidence="1">
    <location>
        <begin position="378"/>
        <end position="400"/>
    </location>
</feature>
<dbReference type="InterPro" id="IPR025291">
    <property type="entry name" value="DUF4153"/>
</dbReference>
<organism evidence="2 3">
    <name type="scientific">Slackia heliotrinireducens (strain ATCC 29202 / DSM 20476 / NCTC 11029 / RHS 1)</name>
    <name type="common">Peptococcus heliotrinreducens</name>
    <dbReference type="NCBI Taxonomy" id="471855"/>
    <lineage>
        <taxon>Bacteria</taxon>
        <taxon>Bacillati</taxon>
        <taxon>Actinomycetota</taxon>
        <taxon>Coriobacteriia</taxon>
        <taxon>Eggerthellales</taxon>
        <taxon>Eggerthellaceae</taxon>
        <taxon>Slackia</taxon>
    </lineage>
</organism>
<evidence type="ECO:0000313" key="3">
    <source>
        <dbReference type="Proteomes" id="UP000002026"/>
    </source>
</evidence>
<proteinExistence type="predicted"/>
<keyword evidence="3" id="KW-1185">Reference proteome</keyword>
<dbReference type="STRING" id="471855.Shel_11570"/>
<feature type="transmembrane region" description="Helical" evidence="1">
    <location>
        <begin position="12"/>
        <end position="30"/>
    </location>
</feature>
<feature type="transmembrane region" description="Helical" evidence="1">
    <location>
        <begin position="99"/>
        <end position="122"/>
    </location>
</feature>
<dbReference type="HOGENOM" id="CLU_025121_1_1_11"/>
<feature type="transmembrane region" description="Helical" evidence="1">
    <location>
        <begin position="311"/>
        <end position="332"/>
    </location>
</feature>
<evidence type="ECO:0000256" key="1">
    <source>
        <dbReference type="SAM" id="Phobius"/>
    </source>
</evidence>
<name>C7N5K6_SLAHD</name>
<keyword evidence="1" id="KW-1133">Transmembrane helix</keyword>
<feature type="transmembrane region" description="Helical" evidence="1">
    <location>
        <begin position="177"/>
        <end position="198"/>
    </location>
</feature>
<gene>
    <name evidence="2" type="ordered locus">Shel_11570</name>
</gene>
<dbReference type="Pfam" id="PF13687">
    <property type="entry name" value="DUF4153"/>
    <property type="match status" value="1"/>
</dbReference>
<feature type="transmembrane region" description="Helical" evidence="1">
    <location>
        <begin position="75"/>
        <end position="93"/>
    </location>
</feature>
<dbReference type="EMBL" id="CP001684">
    <property type="protein sequence ID" value="ACV22191.1"/>
    <property type="molecule type" value="Genomic_DNA"/>
</dbReference>
<dbReference type="Proteomes" id="UP000002026">
    <property type="component" value="Chromosome"/>
</dbReference>
<accession>C7N5K6</accession>
<reference evidence="2 3" key="1">
    <citation type="journal article" date="2009" name="Stand. Genomic Sci.">
        <title>Complete genome sequence of Slackia heliotrinireducens type strain (RHS 1).</title>
        <authorList>
            <person name="Pukall R."/>
            <person name="Lapidus A."/>
            <person name="Nolan M."/>
            <person name="Copeland A."/>
            <person name="Glavina Del Rio T."/>
            <person name="Lucas S."/>
            <person name="Chen F."/>
            <person name="Tice H."/>
            <person name="Cheng J.F."/>
            <person name="Chertkov O."/>
            <person name="Bruce D."/>
            <person name="Goodwin L."/>
            <person name="Kuske C."/>
            <person name="Brettin T."/>
            <person name="Detter J.C."/>
            <person name="Han C."/>
            <person name="Pitluck S."/>
            <person name="Pati A."/>
            <person name="Mavrommatis K."/>
            <person name="Ivanova N."/>
            <person name="Ovchinnikova G."/>
            <person name="Chen A."/>
            <person name="Palaniappan K."/>
            <person name="Schneider S."/>
            <person name="Rohde M."/>
            <person name="Chain P."/>
            <person name="D'haeseleer P."/>
            <person name="Goker M."/>
            <person name="Bristow J."/>
            <person name="Eisen J.A."/>
            <person name="Markowitz V."/>
            <person name="Kyrpides N.C."/>
            <person name="Klenk H.P."/>
            <person name="Hugenholtz P."/>
        </authorList>
    </citation>
    <scope>NUCLEOTIDE SEQUENCE [LARGE SCALE GENOMIC DNA]</scope>
    <source>
        <strain evidence="3">ATCC 29202 / DSM 20476 / NCTC 11029 / RHS 1</strain>
    </source>
</reference>
<feature type="transmembrane region" description="Helical" evidence="1">
    <location>
        <begin position="263"/>
        <end position="291"/>
    </location>
</feature>